<dbReference type="InterPro" id="IPR053140">
    <property type="entry name" value="GDSL_Rv0518-like"/>
</dbReference>
<dbReference type="RefSeq" id="WP_160900752.1">
    <property type="nucleotide sequence ID" value="NZ_CP102850.1"/>
</dbReference>
<keyword evidence="3" id="KW-1185">Reference proteome</keyword>
<dbReference type="InterPro" id="IPR036514">
    <property type="entry name" value="SGNH_hydro_sf"/>
</dbReference>
<dbReference type="PANTHER" id="PTHR43784:SF2">
    <property type="entry name" value="GDSL-LIKE LIPASE_ACYLHYDROLASE, PUTATIVE (AFU_ORTHOLOGUE AFUA_2G00820)-RELATED"/>
    <property type="match status" value="1"/>
</dbReference>
<name>A0A6L7GL74_9ACTN</name>
<organism evidence="2 3">
    <name type="scientific">Gordonia mangrovi</name>
    <dbReference type="NCBI Taxonomy" id="2665643"/>
    <lineage>
        <taxon>Bacteria</taxon>
        <taxon>Bacillati</taxon>
        <taxon>Actinomycetota</taxon>
        <taxon>Actinomycetes</taxon>
        <taxon>Mycobacteriales</taxon>
        <taxon>Gordoniaceae</taxon>
        <taxon>Gordonia</taxon>
    </lineage>
</organism>
<dbReference type="Proteomes" id="UP000475545">
    <property type="component" value="Unassembled WGS sequence"/>
</dbReference>
<dbReference type="EMBL" id="WMBR01000001">
    <property type="protein sequence ID" value="MXP20636.1"/>
    <property type="molecule type" value="Genomic_DNA"/>
</dbReference>
<dbReference type="SUPFAM" id="SSF52266">
    <property type="entry name" value="SGNH hydrolase"/>
    <property type="match status" value="1"/>
</dbReference>
<gene>
    <name evidence="2" type="ORF">GIY30_04580</name>
</gene>
<comment type="caution">
    <text evidence="2">The sequence shown here is derived from an EMBL/GenBank/DDBJ whole genome shotgun (WGS) entry which is preliminary data.</text>
</comment>
<proteinExistence type="predicted"/>
<dbReference type="PANTHER" id="PTHR43784">
    <property type="entry name" value="GDSL-LIKE LIPASE/ACYLHYDROLASE, PUTATIVE (AFU_ORTHOLOGUE AFUA_2G00820)-RELATED"/>
    <property type="match status" value="1"/>
</dbReference>
<accession>A0A6L7GL74</accession>
<reference evidence="2 3" key="1">
    <citation type="submission" date="2019-11" db="EMBL/GenBank/DDBJ databases">
        <title>Gordonia sp. nov., a novel actinobacterium isolated from mangrove soil in Hainan.</title>
        <authorList>
            <person name="Huang X."/>
            <person name="Xie Y."/>
            <person name="Chu X."/>
            <person name="Xiao K."/>
        </authorList>
    </citation>
    <scope>NUCLEOTIDE SEQUENCE [LARGE SCALE GENOMIC DNA]</scope>
    <source>
        <strain evidence="2 3">HNM0687</strain>
    </source>
</reference>
<protein>
    <submittedName>
        <fullName evidence="2">SGNH/GDSL hydrolase family protein</fullName>
    </submittedName>
</protein>
<dbReference type="CDD" id="cd01832">
    <property type="entry name" value="SGNH_hydrolase_like_1"/>
    <property type="match status" value="1"/>
</dbReference>
<dbReference type="AlphaFoldDB" id="A0A6L7GL74"/>
<evidence type="ECO:0000313" key="2">
    <source>
        <dbReference type="EMBL" id="MXP20636.1"/>
    </source>
</evidence>
<evidence type="ECO:0000259" key="1">
    <source>
        <dbReference type="Pfam" id="PF13472"/>
    </source>
</evidence>
<dbReference type="Gene3D" id="3.40.50.1110">
    <property type="entry name" value="SGNH hydrolase"/>
    <property type="match status" value="1"/>
</dbReference>
<dbReference type="InterPro" id="IPR013830">
    <property type="entry name" value="SGNH_hydro"/>
</dbReference>
<dbReference type="GO" id="GO:0016787">
    <property type="term" value="F:hydrolase activity"/>
    <property type="evidence" value="ECO:0007669"/>
    <property type="project" value="UniProtKB-KW"/>
</dbReference>
<keyword evidence="2" id="KW-0378">Hydrolase</keyword>
<evidence type="ECO:0000313" key="3">
    <source>
        <dbReference type="Proteomes" id="UP000475545"/>
    </source>
</evidence>
<feature type="domain" description="SGNH hydrolase-type esterase" evidence="1">
    <location>
        <begin position="12"/>
        <end position="187"/>
    </location>
</feature>
<sequence>MRQQTNPVRYVAVGDSFTEGVGGVPVGDHVRGWADLVADGLAMHHGQIEYANLAIRGRLLAPIATGQMDAALALDPLPTLLTFNGGGNDMLRRGIEPAQLIEMTRVAVRRCLDAGVEVVLLAGADPSGGLPFGETIRARGELLTTETATLADEAGVTFVDLFHDTELRRPEYWSDDRLHLNPVGHQRVAAALLRALGVHTVPIPERPAAPITRGRAVEDLRFVRTHLTPWVIRRLRGRSSGDARSAKHPAWITVDTASVG</sequence>
<dbReference type="Pfam" id="PF13472">
    <property type="entry name" value="Lipase_GDSL_2"/>
    <property type="match status" value="1"/>
</dbReference>